<organism evidence="1 2">
    <name type="scientific">Pontibacter qinzhouensis</name>
    <dbReference type="NCBI Taxonomy" id="2603253"/>
    <lineage>
        <taxon>Bacteria</taxon>
        <taxon>Pseudomonadati</taxon>
        <taxon>Bacteroidota</taxon>
        <taxon>Cytophagia</taxon>
        <taxon>Cytophagales</taxon>
        <taxon>Hymenobacteraceae</taxon>
        <taxon>Pontibacter</taxon>
    </lineage>
</organism>
<dbReference type="RefSeq" id="WP_147920768.1">
    <property type="nucleotide sequence ID" value="NZ_VRTY01000015.1"/>
</dbReference>
<evidence type="ECO:0000313" key="2">
    <source>
        <dbReference type="Proteomes" id="UP000321926"/>
    </source>
</evidence>
<gene>
    <name evidence="1" type="ORF">FVR03_05675</name>
</gene>
<protein>
    <submittedName>
        <fullName evidence="1">Uncharacterized protein</fullName>
    </submittedName>
</protein>
<evidence type="ECO:0000313" key="1">
    <source>
        <dbReference type="EMBL" id="TXK49811.1"/>
    </source>
</evidence>
<dbReference type="AlphaFoldDB" id="A0A5C8K8K5"/>
<dbReference type="EMBL" id="VRTY01000015">
    <property type="protein sequence ID" value="TXK49811.1"/>
    <property type="molecule type" value="Genomic_DNA"/>
</dbReference>
<keyword evidence="2" id="KW-1185">Reference proteome</keyword>
<proteinExistence type="predicted"/>
<accession>A0A5C8K8K5</accession>
<name>A0A5C8K8K5_9BACT</name>
<comment type="caution">
    <text evidence="1">The sequence shown here is derived from an EMBL/GenBank/DDBJ whole genome shotgun (WGS) entry which is preliminary data.</text>
</comment>
<dbReference type="Proteomes" id="UP000321926">
    <property type="component" value="Unassembled WGS sequence"/>
</dbReference>
<reference evidence="1 2" key="1">
    <citation type="submission" date="2019-08" db="EMBL/GenBank/DDBJ databases">
        <authorList>
            <person name="Shi S."/>
        </authorList>
    </citation>
    <scope>NUCLEOTIDE SEQUENCE [LARGE SCALE GENOMIC DNA]</scope>
    <source>
        <strain evidence="1 2">GY10130</strain>
    </source>
</reference>
<sequence length="66" mass="7387">MTELAETQQNLLSGIFKNINLFINNSQNLPFAGAFPLACSLQNHNFVKEKVEADALLQQLHLLYAV</sequence>